<keyword evidence="3 5" id="KW-0964">Secreted</keyword>
<dbReference type="Pfam" id="PF16810">
    <property type="entry name" value="RXLR"/>
    <property type="match status" value="1"/>
</dbReference>
<comment type="domain">
    <text evidence="5">The RxLR-dEER motif acts to carry the protein into the host cell cytoplasm through binding to cell surface phosphatidylinositol-3-phosphate.</text>
</comment>
<dbReference type="InterPro" id="IPR031825">
    <property type="entry name" value="RXLR"/>
</dbReference>
<evidence type="ECO:0000256" key="6">
    <source>
        <dbReference type="SAM" id="MobiDB-lite"/>
    </source>
</evidence>
<evidence type="ECO:0000313" key="7">
    <source>
        <dbReference type="EMBL" id="GMF09154.1"/>
    </source>
</evidence>
<sequence length="171" mass="19177">MVVETRTSSYCRLLHTDVDYEKSSISVLGNDCRQKARYSSHKKREVDAQFQVPGPVLRLSAALWSRLSKTFGNLLLTTSSVTSYSLPSMRVCFALLAIVVASVSASTLSDTVSTEAVYQNETIQEDSTRFLRRSKIEDDTHESRDDAEERGGDSAMKWAKTWSRVLLERTG</sequence>
<evidence type="ECO:0000256" key="2">
    <source>
        <dbReference type="ARBA" id="ARBA00010400"/>
    </source>
</evidence>
<accession>A0A9W6WEF4</accession>
<comment type="caution">
    <text evidence="7">The sequence shown here is derived from an EMBL/GenBank/DDBJ whole genome shotgun (WGS) entry which is preliminary data.</text>
</comment>
<evidence type="ECO:0000313" key="8">
    <source>
        <dbReference type="Proteomes" id="UP001165083"/>
    </source>
</evidence>
<comment type="function">
    <text evidence="5">Effector that suppresses plant defense responses during pathogen infection.</text>
</comment>
<keyword evidence="4" id="KW-0732">Signal</keyword>
<evidence type="ECO:0000256" key="4">
    <source>
        <dbReference type="ARBA" id="ARBA00022729"/>
    </source>
</evidence>
<keyword evidence="8" id="KW-1185">Reference proteome</keyword>
<dbReference type="AlphaFoldDB" id="A0A9W6WEF4"/>
<evidence type="ECO:0000256" key="3">
    <source>
        <dbReference type="ARBA" id="ARBA00022525"/>
    </source>
</evidence>
<evidence type="ECO:0000256" key="1">
    <source>
        <dbReference type="ARBA" id="ARBA00004613"/>
    </source>
</evidence>
<reference evidence="7" key="1">
    <citation type="submission" date="2023-04" db="EMBL/GenBank/DDBJ databases">
        <title>Phytophthora lilii NBRC 32176.</title>
        <authorList>
            <person name="Ichikawa N."/>
            <person name="Sato H."/>
            <person name="Tonouchi N."/>
        </authorList>
    </citation>
    <scope>NUCLEOTIDE SEQUENCE</scope>
    <source>
        <strain evidence="7">NBRC 32176</strain>
    </source>
</reference>
<gene>
    <name evidence="7" type="ORF">Plil01_000008400</name>
</gene>
<dbReference type="EMBL" id="BSXW01000003">
    <property type="protein sequence ID" value="GMF09154.1"/>
    <property type="molecule type" value="Genomic_DNA"/>
</dbReference>
<feature type="compositionally biased region" description="Basic and acidic residues" evidence="6">
    <location>
        <begin position="134"/>
        <end position="152"/>
    </location>
</feature>
<name>A0A9W6WEF4_9STRA</name>
<dbReference type="Proteomes" id="UP001165083">
    <property type="component" value="Unassembled WGS sequence"/>
</dbReference>
<protein>
    <recommendedName>
        <fullName evidence="5">RxLR effector protein</fullName>
    </recommendedName>
</protein>
<comment type="similarity">
    <text evidence="2 5">Belongs to the RxLR effector family.</text>
</comment>
<comment type="subcellular location">
    <subcellularLocation>
        <location evidence="1 5">Secreted</location>
    </subcellularLocation>
</comment>
<feature type="region of interest" description="Disordered" evidence="6">
    <location>
        <begin position="134"/>
        <end position="153"/>
    </location>
</feature>
<evidence type="ECO:0000256" key="5">
    <source>
        <dbReference type="RuleBase" id="RU367124"/>
    </source>
</evidence>
<organism evidence="7 8">
    <name type="scientific">Phytophthora lilii</name>
    <dbReference type="NCBI Taxonomy" id="2077276"/>
    <lineage>
        <taxon>Eukaryota</taxon>
        <taxon>Sar</taxon>
        <taxon>Stramenopiles</taxon>
        <taxon>Oomycota</taxon>
        <taxon>Peronosporomycetes</taxon>
        <taxon>Peronosporales</taxon>
        <taxon>Peronosporaceae</taxon>
        <taxon>Phytophthora</taxon>
    </lineage>
</organism>
<proteinExistence type="inferred from homology"/>